<comment type="similarity">
    <text evidence="1">Belongs to the bacterial solute-binding protein 8 family.</text>
</comment>
<reference evidence="4" key="1">
    <citation type="submission" date="2016-10" db="EMBL/GenBank/DDBJ databases">
        <authorList>
            <person name="Varghese N."/>
            <person name="Submissions S."/>
        </authorList>
    </citation>
    <scope>NUCLEOTIDE SEQUENCE [LARGE SCALE GENOMIC DNA]</scope>
    <source>
        <strain evidence="4">DSM 44142</strain>
    </source>
</reference>
<dbReference type="PROSITE" id="PS50983">
    <property type="entry name" value="FE_B12_PBP"/>
    <property type="match status" value="1"/>
</dbReference>
<dbReference type="Pfam" id="PF01497">
    <property type="entry name" value="Peripla_BP_2"/>
    <property type="match status" value="1"/>
</dbReference>
<name>A0A1H1DSD3_9ACTN</name>
<proteinExistence type="inferred from homology"/>
<dbReference type="STRING" id="47312.SAMN04489765_1866"/>
<keyword evidence="4" id="KW-1185">Reference proteome</keyword>
<feature type="domain" description="Fe/B12 periplasmic-binding" evidence="2">
    <location>
        <begin position="98"/>
        <end position="367"/>
    </location>
</feature>
<sequence length="367" mass="38615">MGFRDWRATVWGGRSASSPILADSIVSIAAPAHGVADETSPTMRPSSLAPPLALTVAAATLLTGCGAPPTPAASPSARFPVAVTTCGFTTDVRAEPRRIVTMNQGATEVALALGVADRMVGTAYLDDAVAPRFQADYARIPVLAAKYPTQEKMLSVRPDLVYGSYNSAFSEKNDGDRARLQGQGIATLLAPAGCASKPERASWDLIWDELTAAGRAFGAEDAADALIAEQEAELGSHALRGAARGQRIFWWDYGTEAGLHIGAGKGTPQLLIEAVGGVNAFAHLPGNWAEVSLENVVGSDPDVIVVADAAGHPAQERIDRARKDPALSQLRAVRDNRFVVIPFSETTSGVRLLDGARRLADGVRTLR</sequence>
<dbReference type="InterPro" id="IPR002491">
    <property type="entry name" value="ABC_transptr_periplasmic_BD"/>
</dbReference>
<dbReference type="AlphaFoldDB" id="A0A1H1DSD3"/>
<organism evidence="3 4">
    <name type="scientific">Tsukamurella pulmonis</name>
    <dbReference type="NCBI Taxonomy" id="47312"/>
    <lineage>
        <taxon>Bacteria</taxon>
        <taxon>Bacillati</taxon>
        <taxon>Actinomycetota</taxon>
        <taxon>Actinomycetes</taxon>
        <taxon>Mycobacteriales</taxon>
        <taxon>Tsukamurellaceae</taxon>
        <taxon>Tsukamurella</taxon>
    </lineage>
</organism>
<evidence type="ECO:0000313" key="4">
    <source>
        <dbReference type="Proteomes" id="UP000183053"/>
    </source>
</evidence>
<dbReference type="PANTHER" id="PTHR30535:SF7">
    <property type="entry name" value="IRON(III) DICITRATE-BINDING PROTEIN"/>
    <property type="match status" value="1"/>
</dbReference>
<protein>
    <submittedName>
        <fullName evidence="3">Iron complex transport system substrate-binding protein</fullName>
    </submittedName>
</protein>
<dbReference type="PANTHER" id="PTHR30535">
    <property type="entry name" value="VITAMIN B12-BINDING PROTEIN"/>
    <property type="match status" value="1"/>
</dbReference>
<gene>
    <name evidence="3" type="ORF">SAMN04489765_1866</name>
</gene>
<dbReference type="Proteomes" id="UP000183053">
    <property type="component" value="Unassembled WGS sequence"/>
</dbReference>
<dbReference type="Gene3D" id="3.40.50.1980">
    <property type="entry name" value="Nitrogenase molybdenum iron protein domain"/>
    <property type="match status" value="2"/>
</dbReference>
<evidence type="ECO:0000259" key="2">
    <source>
        <dbReference type="PROSITE" id="PS50983"/>
    </source>
</evidence>
<evidence type="ECO:0000256" key="1">
    <source>
        <dbReference type="ARBA" id="ARBA00008814"/>
    </source>
</evidence>
<accession>A0A1H1DSD3</accession>
<evidence type="ECO:0000313" key="3">
    <source>
        <dbReference type="EMBL" id="SDQ79394.1"/>
    </source>
</evidence>
<dbReference type="InterPro" id="IPR050902">
    <property type="entry name" value="ABC_Transporter_SBP"/>
</dbReference>
<dbReference type="EMBL" id="FNLF01000002">
    <property type="protein sequence ID" value="SDQ79394.1"/>
    <property type="molecule type" value="Genomic_DNA"/>
</dbReference>
<dbReference type="SUPFAM" id="SSF53807">
    <property type="entry name" value="Helical backbone' metal receptor"/>
    <property type="match status" value="1"/>
</dbReference>